<dbReference type="GeneID" id="79267815"/>
<evidence type="ECO:0000259" key="1">
    <source>
        <dbReference type="SMART" id="SM00418"/>
    </source>
</evidence>
<keyword evidence="3" id="KW-1185">Reference proteome</keyword>
<name>A0ABD5ZSE1_9EURY</name>
<dbReference type="SMART" id="SM00418">
    <property type="entry name" value="HTH_ARSR"/>
    <property type="match status" value="1"/>
</dbReference>
<gene>
    <name evidence="2" type="ORF">ACFQJ4_12355</name>
</gene>
<organism evidence="2 3">
    <name type="scientific">Halosegnis marinus</name>
    <dbReference type="NCBI Taxonomy" id="3034023"/>
    <lineage>
        <taxon>Archaea</taxon>
        <taxon>Methanobacteriati</taxon>
        <taxon>Methanobacteriota</taxon>
        <taxon>Stenosarchaea group</taxon>
        <taxon>Halobacteria</taxon>
        <taxon>Halobacteriales</taxon>
        <taxon>Natronomonadaceae</taxon>
        <taxon>Halosegnis</taxon>
    </lineage>
</organism>
<dbReference type="Gene3D" id="1.10.10.10">
    <property type="entry name" value="Winged helix-like DNA-binding domain superfamily/Winged helix DNA-binding domain"/>
    <property type="match status" value="1"/>
</dbReference>
<dbReference type="RefSeq" id="WP_276234260.1">
    <property type="nucleotide sequence ID" value="NZ_CP119802.1"/>
</dbReference>
<dbReference type="SUPFAM" id="SSF46785">
    <property type="entry name" value="Winged helix' DNA-binding domain"/>
    <property type="match status" value="1"/>
</dbReference>
<evidence type="ECO:0000313" key="2">
    <source>
        <dbReference type="EMBL" id="MFC7236109.1"/>
    </source>
</evidence>
<evidence type="ECO:0000313" key="3">
    <source>
        <dbReference type="Proteomes" id="UP001596398"/>
    </source>
</evidence>
<dbReference type="InterPro" id="IPR036388">
    <property type="entry name" value="WH-like_DNA-bd_sf"/>
</dbReference>
<proteinExistence type="predicted"/>
<dbReference type="InterPro" id="IPR057527">
    <property type="entry name" value="HVO_A0261-like_N"/>
</dbReference>
<sequence>MDRANTGEPTVNADWDEIGYVISSRYRVAVLRRLADSPATPSQIASDADCSIAHVSRALHELRERDLLELLVPEDRKKGRVYGITEPGRAVWSRIEAEDLA</sequence>
<dbReference type="EMBL" id="JBHTAP010000001">
    <property type="protein sequence ID" value="MFC7236109.1"/>
    <property type="molecule type" value="Genomic_DNA"/>
</dbReference>
<feature type="domain" description="HTH arsR-type" evidence="1">
    <location>
        <begin position="17"/>
        <end position="100"/>
    </location>
</feature>
<protein>
    <submittedName>
        <fullName evidence="2">Helix-turn-helix domain-containing protein</fullName>
    </submittedName>
</protein>
<dbReference type="InterPro" id="IPR036390">
    <property type="entry name" value="WH_DNA-bd_sf"/>
</dbReference>
<reference evidence="2 3" key="1">
    <citation type="journal article" date="2019" name="Int. J. Syst. Evol. Microbiol.">
        <title>The Global Catalogue of Microorganisms (GCM) 10K type strain sequencing project: providing services to taxonomists for standard genome sequencing and annotation.</title>
        <authorList>
            <consortium name="The Broad Institute Genomics Platform"/>
            <consortium name="The Broad Institute Genome Sequencing Center for Infectious Disease"/>
            <person name="Wu L."/>
            <person name="Ma J."/>
        </authorList>
    </citation>
    <scope>NUCLEOTIDE SEQUENCE [LARGE SCALE GENOMIC DNA]</scope>
    <source>
        <strain evidence="2 3">DT85</strain>
    </source>
</reference>
<dbReference type="Proteomes" id="UP001596398">
    <property type="component" value="Unassembled WGS sequence"/>
</dbReference>
<dbReference type="Pfam" id="PF25213">
    <property type="entry name" value="HVO_A0261_N"/>
    <property type="match status" value="1"/>
</dbReference>
<dbReference type="InterPro" id="IPR001845">
    <property type="entry name" value="HTH_ArsR_DNA-bd_dom"/>
</dbReference>
<comment type="caution">
    <text evidence="2">The sequence shown here is derived from an EMBL/GenBank/DDBJ whole genome shotgun (WGS) entry which is preliminary data.</text>
</comment>
<accession>A0ABD5ZSE1</accession>
<dbReference type="AlphaFoldDB" id="A0ABD5ZSE1"/>